<gene>
    <name evidence="2" type="ORF">HLRTI_000915</name>
    <name evidence="1" type="ORF">HTIA_2719</name>
</gene>
<dbReference type="GeneID" id="23798739"/>
<evidence type="ECO:0000313" key="1">
    <source>
        <dbReference type="EMBL" id="CCQ34823.1"/>
    </source>
</evidence>
<dbReference type="EMBL" id="HF571520">
    <property type="protein sequence ID" value="CCQ34823.1"/>
    <property type="molecule type" value="Genomic_DNA"/>
</dbReference>
<dbReference type="EMBL" id="AFNT02000007">
    <property type="protein sequence ID" value="ERJ07057.1"/>
    <property type="molecule type" value="Genomic_DNA"/>
</dbReference>
<keyword evidence="4" id="KW-1185">Reference proteome</keyword>
<sequence length="142" mass="15366">MKREHFSVTAIPAGNTPDAPDVPTLRVDYSGSVAVLRDRLTDGDGATLESADVDVAFRKREGETGVVSIAKRLTGAFIVELDAETTAVQRVVDVAEADDGRYRVEIVTGDDRVRFEKQTLLVYDTTGQLLRSSSLIPGSVEL</sequence>
<dbReference type="Pfam" id="PF19106">
    <property type="entry name" value="DUF5793"/>
    <property type="match status" value="1"/>
</dbReference>
<dbReference type="STRING" id="1033806.HTIA_2719"/>
<dbReference type="InterPro" id="IPR043811">
    <property type="entry name" value="DUF5793"/>
</dbReference>
<dbReference type="eggNOG" id="arCOG04578">
    <property type="taxonomic scope" value="Archaea"/>
</dbReference>
<name>F7PIG9_9EURY</name>
<dbReference type="KEGG" id="hti:HTIA_2719"/>
<dbReference type="OrthoDB" id="311801at2157"/>
<proteinExistence type="predicted"/>
<reference evidence="2 3" key="1">
    <citation type="journal article" date="2011" name="J. Bacteriol.">
        <title>Genome sequence of Halorhabdus tiamatea, the first archaeon isolated from a deep-sea anoxic brine lake.</title>
        <authorList>
            <person name="Antunes A."/>
            <person name="Alam I."/>
            <person name="Bajic V.B."/>
            <person name="Stingl U."/>
        </authorList>
    </citation>
    <scope>NUCLEOTIDE SEQUENCE [LARGE SCALE GENOMIC DNA]</scope>
    <source>
        <strain evidence="2 3">SARL4B</strain>
    </source>
</reference>
<evidence type="ECO:0000313" key="3">
    <source>
        <dbReference type="Proteomes" id="UP000003861"/>
    </source>
</evidence>
<reference evidence="2 3" key="2">
    <citation type="journal article" date="2013" name="PLoS ONE">
        <title>INDIGO - INtegrated Data Warehouse of MIcrobial GenOmes with Examples from the Red Sea Extremophiles.</title>
        <authorList>
            <person name="Alam I."/>
            <person name="Antunes A."/>
            <person name="Kamau A.A."/>
            <person name="Ba Alawi W."/>
            <person name="Kalkatawi M."/>
            <person name="Stingl U."/>
            <person name="Bajic V.B."/>
        </authorList>
    </citation>
    <scope>NUCLEOTIDE SEQUENCE [LARGE SCALE GENOMIC DNA]</scope>
    <source>
        <strain evidence="2 3">SARL4B</strain>
    </source>
</reference>
<protein>
    <submittedName>
        <fullName evidence="2">Uncharacterized protein</fullName>
    </submittedName>
</protein>
<evidence type="ECO:0000313" key="2">
    <source>
        <dbReference type="EMBL" id="ERJ07057.1"/>
    </source>
</evidence>
<organism evidence="2 3">
    <name type="scientific">Halorhabdus tiamatea SARL4B</name>
    <dbReference type="NCBI Taxonomy" id="1033806"/>
    <lineage>
        <taxon>Archaea</taxon>
        <taxon>Methanobacteriati</taxon>
        <taxon>Methanobacteriota</taxon>
        <taxon>Stenosarchaea group</taxon>
        <taxon>Halobacteria</taxon>
        <taxon>Halobacteriales</taxon>
        <taxon>Haloarculaceae</taxon>
        <taxon>Halorhabdus</taxon>
    </lineage>
</organism>
<dbReference type="AlphaFoldDB" id="F7PIG9"/>
<dbReference type="RefSeq" id="WP_008525414.1">
    <property type="nucleotide sequence ID" value="NC_021921.1"/>
</dbReference>
<dbReference type="HOGENOM" id="CLU_1656846_0_0_2"/>
<accession>F7PIG9</accession>
<evidence type="ECO:0000313" key="4">
    <source>
        <dbReference type="Proteomes" id="UP000015381"/>
    </source>
</evidence>
<dbReference type="Proteomes" id="UP000015381">
    <property type="component" value="Chromosome I"/>
</dbReference>
<dbReference type="Proteomes" id="UP000003861">
    <property type="component" value="Unassembled WGS sequence"/>
</dbReference>
<reference evidence="1 4" key="3">
    <citation type="journal article" date="2014" name="Environ. Microbiol.">
        <title>Halorhabdus tiamatea: proteogenomics and glycosidase activity measurements identify the first cultivated euryarchaeon from a deep-sea anoxic brine lake as potential polysaccharide degrader.</title>
        <authorList>
            <person name="Werner J."/>
            <person name="Ferrer M."/>
            <person name="Michel G."/>
            <person name="Mann A.J."/>
            <person name="Huang S."/>
            <person name="Juarez S."/>
            <person name="Ciordia S."/>
            <person name="Albar J.P."/>
            <person name="Alcaide M."/>
            <person name="La Cono V."/>
            <person name="Yakimov M.M."/>
            <person name="Antunes A."/>
            <person name="Taborda M."/>
            <person name="Da Costa M.S."/>
            <person name="Amann R.I."/>
            <person name="Gloeckner F.O."/>
            <person name="Golyshina O.V."/>
            <person name="Golyshin P.N."/>
            <person name="Teeling H."/>
        </authorList>
    </citation>
    <scope>NUCLEOTIDE SEQUENCE [LARGE SCALE GENOMIC DNA]</scope>
    <source>
        <strain evidence="4">SARL4B</strain>
        <strain evidence="1">Type strain: SARL4B</strain>
    </source>
</reference>